<name>A0A5B2VFQ1_9HYPH</name>
<feature type="region of interest" description="Disordered" evidence="1">
    <location>
        <begin position="1"/>
        <end position="27"/>
    </location>
</feature>
<proteinExistence type="predicted"/>
<dbReference type="EMBL" id="VUOA01000021">
    <property type="protein sequence ID" value="KAA2236967.1"/>
    <property type="molecule type" value="Genomic_DNA"/>
</dbReference>
<comment type="caution">
    <text evidence="2">The sequence shown here is derived from an EMBL/GenBank/DDBJ whole genome shotgun (WGS) entry which is preliminary data.</text>
</comment>
<evidence type="ECO:0000313" key="3">
    <source>
        <dbReference type="Proteomes" id="UP000323142"/>
    </source>
</evidence>
<dbReference type="RefSeq" id="WP_149817753.1">
    <property type="nucleotide sequence ID" value="NZ_VUOA01000021.1"/>
</dbReference>
<evidence type="ECO:0000313" key="2">
    <source>
        <dbReference type="EMBL" id="KAA2236967.1"/>
    </source>
</evidence>
<sequence>MLMSIPVEPKKRGRPPTGGRDPLVGFRAPPEMLATLDAWREAQPDRPSRSEAIRRLVERALSVA</sequence>
<gene>
    <name evidence="2" type="ORF">F0L46_11890</name>
</gene>
<reference evidence="2 3" key="1">
    <citation type="submission" date="2019-09" db="EMBL/GenBank/DDBJ databases">
        <title>Salinarimonas rosea gen. nov., sp. nov., a new member of the a-2 subgroup of the Proteobacteria.</title>
        <authorList>
            <person name="Liu J."/>
        </authorList>
    </citation>
    <scope>NUCLEOTIDE SEQUENCE [LARGE SCALE GENOMIC DNA]</scope>
    <source>
        <strain evidence="2 3">BN140002</strain>
    </source>
</reference>
<dbReference type="Proteomes" id="UP000323142">
    <property type="component" value="Unassembled WGS sequence"/>
</dbReference>
<evidence type="ECO:0000256" key="1">
    <source>
        <dbReference type="SAM" id="MobiDB-lite"/>
    </source>
</evidence>
<keyword evidence="3" id="KW-1185">Reference proteome</keyword>
<dbReference type="GO" id="GO:0006355">
    <property type="term" value="P:regulation of DNA-templated transcription"/>
    <property type="evidence" value="ECO:0007669"/>
    <property type="project" value="InterPro"/>
</dbReference>
<reference evidence="2 3" key="2">
    <citation type="submission" date="2019-09" db="EMBL/GenBank/DDBJ databases">
        <authorList>
            <person name="Jin C."/>
        </authorList>
    </citation>
    <scope>NUCLEOTIDE SEQUENCE [LARGE SCALE GENOMIC DNA]</scope>
    <source>
        <strain evidence="2 3">BN140002</strain>
    </source>
</reference>
<organism evidence="2 3">
    <name type="scientific">Salinarimonas soli</name>
    <dbReference type="NCBI Taxonomy" id="1638099"/>
    <lineage>
        <taxon>Bacteria</taxon>
        <taxon>Pseudomonadati</taxon>
        <taxon>Pseudomonadota</taxon>
        <taxon>Alphaproteobacteria</taxon>
        <taxon>Hyphomicrobiales</taxon>
        <taxon>Salinarimonadaceae</taxon>
        <taxon>Salinarimonas</taxon>
    </lineage>
</organism>
<accession>A0A5B2VFQ1</accession>
<dbReference type="AlphaFoldDB" id="A0A5B2VFQ1"/>
<dbReference type="OrthoDB" id="7452585at2"/>
<protein>
    <submittedName>
        <fullName evidence="2">Uncharacterized protein</fullName>
    </submittedName>
</protein>